<accession>A0ABX4YCL9</accession>
<reference evidence="1" key="1">
    <citation type="submission" date="2018-01" db="EMBL/GenBank/DDBJ databases">
        <title>Genomic characterization of Leptospira inadai serogroup Lyme isolated from captured rat in Brazil and comparative analysis with human reference strain.</title>
        <authorList>
            <person name="Moreno L.Z."/>
            <person name="Loureiro A.P."/>
            <person name="Miraglia F."/>
            <person name="Kremer F.S."/>
            <person name="Eslabao M.R."/>
            <person name="Dellagostin O.A."/>
            <person name="Lilenbaum W."/>
            <person name="Moreno A.M."/>
        </authorList>
    </citation>
    <scope>NUCLEOTIDE SEQUENCE [LARGE SCALE GENOMIC DNA]</scope>
    <source>
        <strain evidence="1">M34/99</strain>
    </source>
</reference>
<gene>
    <name evidence="1" type="ORF">BES34_021360</name>
</gene>
<proteinExistence type="predicted"/>
<protein>
    <submittedName>
        <fullName evidence="1">Uncharacterized protein</fullName>
    </submittedName>
</protein>
<organism evidence="1 2">
    <name type="scientific">Leptospira inadai serovar Lyme</name>
    <dbReference type="NCBI Taxonomy" id="293084"/>
    <lineage>
        <taxon>Bacteria</taxon>
        <taxon>Pseudomonadati</taxon>
        <taxon>Spirochaetota</taxon>
        <taxon>Spirochaetia</taxon>
        <taxon>Leptospirales</taxon>
        <taxon>Leptospiraceae</taxon>
        <taxon>Leptospira</taxon>
    </lineage>
</organism>
<evidence type="ECO:0000313" key="2">
    <source>
        <dbReference type="Proteomes" id="UP000094669"/>
    </source>
</evidence>
<keyword evidence="2" id="KW-1185">Reference proteome</keyword>
<sequence>MDFHGIEIAFGCFRQESEYGKIICWSSPDLEDTEMHKNRIKSTFPVNPQYDEEFQKNAVELGSKTNKSSAQLSQELGI</sequence>
<dbReference type="Proteomes" id="UP000094669">
    <property type="component" value="Unassembled WGS sequence"/>
</dbReference>
<dbReference type="EMBL" id="MCRM02000044">
    <property type="protein sequence ID" value="PNV71526.1"/>
    <property type="molecule type" value="Genomic_DNA"/>
</dbReference>
<evidence type="ECO:0000313" key="1">
    <source>
        <dbReference type="EMBL" id="PNV71526.1"/>
    </source>
</evidence>
<name>A0ABX4YCL9_9LEPT</name>
<comment type="caution">
    <text evidence="1">The sequence shown here is derived from an EMBL/GenBank/DDBJ whole genome shotgun (WGS) entry which is preliminary data.</text>
</comment>